<dbReference type="PANTHER" id="PTHR30543:SF21">
    <property type="entry name" value="NAD(P)H-DEPENDENT FMN REDUCTASE LOT6"/>
    <property type="match status" value="1"/>
</dbReference>
<sequence>MQKILAFGASNSPASINKRLAIFAANQLKNVEVTVLDLNDFELPIYSPVIEKTAGIPANAQSFSKYIQNADGVIVSLAEHNGLHTAAFKNLWDWMSRLGTQNIWNDTPMFLLATSPSRRPESNVMKVSKFLFPHFGAKIISSFSLPSFNHFFKDDKIVDPEAQAEFQVQLNQFQSFINKL</sequence>
<protein>
    <submittedName>
        <fullName evidence="2">NAD(P)H-dependent FMN reductase</fullName>
    </submittedName>
</protein>
<organism evidence="2 3">
    <name type="scientific">Marivirga sericea</name>
    <dbReference type="NCBI Taxonomy" id="1028"/>
    <lineage>
        <taxon>Bacteria</taxon>
        <taxon>Pseudomonadati</taxon>
        <taxon>Bacteroidota</taxon>
        <taxon>Cytophagia</taxon>
        <taxon>Cytophagales</taxon>
        <taxon>Marivirgaceae</taxon>
        <taxon>Marivirga</taxon>
    </lineage>
</organism>
<reference evidence="3" key="1">
    <citation type="submission" date="2017-04" db="EMBL/GenBank/DDBJ databases">
        <authorList>
            <person name="Varghese N."/>
            <person name="Submissions S."/>
        </authorList>
    </citation>
    <scope>NUCLEOTIDE SEQUENCE [LARGE SCALE GENOMIC DNA]</scope>
    <source>
        <strain evidence="3">DSM 4125</strain>
    </source>
</reference>
<gene>
    <name evidence="2" type="ORF">SAMN05661096_03404</name>
</gene>
<dbReference type="GO" id="GO:0005829">
    <property type="term" value="C:cytosol"/>
    <property type="evidence" value="ECO:0007669"/>
    <property type="project" value="TreeGrafter"/>
</dbReference>
<dbReference type="STRING" id="1028.SAMN05661096_03404"/>
<name>A0A1X7L3F9_9BACT</name>
<dbReference type="GO" id="GO:0010181">
    <property type="term" value="F:FMN binding"/>
    <property type="evidence" value="ECO:0007669"/>
    <property type="project" value="TreeGrafter"/>
</dbReference>
<feature type="domain" description="NADPH-dependent FMN reductase-like" evidence="1">
    <location>
        <begin position="3"/>
        <end position="144"/>
    </location>
</feature>
<dbReference type="EMBL" id="FXAW01000008">
    <property type="protein sequence ID" value="SMG48014.1"/>
    <property type="molecule type" value="Genomic_DNA"/>
</dbReference>
<dbReference type="Pfam" id="PF03358">
    <property type="entry name" value="FMN_red"/>
    <property type="match status" value="1"/>
</dbReference>
<dbReference type="SUPFAM" id="SSF52218">
    <property type="entry name" value="Flavoproteins"/>
    <property type="match status" value="1"/>
</dbReference>
<keyword evidence="3" id="KW-1185">Reference proteome</keyword>
<dbReference type="InterPro" id="IPR050712">
    <property type="entry name" value="NAD(P)H-dep_reductase"/>
</dbReference>
<dbReference type="PANTHER" id="PTHR30543">
    <property type="entry name" value="CHROMATE REDUCTASE"/>
    <property type="match status" value="1"/>
</dbReference>
<dbReference type="RefSeq" id="WP_085518540.1">
    <property type="nucleotide sequence ID" value="NZ_FXAW01000008.1"/>
</dbReference>
<proteinExistence type="predicted"/>
<evidence type="ECO:0000259" key="1">
    <source>
        <dbReference type="Pfam" id="PF03358"/>
    </source>
</evidence>
<dbReference type="Gene3D" id="3.40.50.360">
    <property type="match status" value="1"/>
</dbReference>
<dbReference type="InterPro" id="IPR029039">
    <property type="entry name" value="Flavoprotein-like_sf"/>
</dbReference>
<dbReference type="InterPro" id="IPR005025">
    <property type="entry name" value="FMN_Rdtase-like_dom"/>
</dbReference>
<dbReference type="GO" id="GO:0016491">
    <property type="term" value="F:oxidoreductase activity"/>
    <property type="evidence" value="ECO:0007669"/>
    <property type="project" value="InterPro"/>
</dbReference>
<accession>A0A1X7L3F9</accession>
<dbReference type="Proteomes" id="UP000193804">
    <property type="component" value="Unassembled WGS sequence"/>
</dbReference>
<dbReference type="AlphaFoldDB" id="A0A1X7L3F9"/>
<evidence type="ECO:0000313" key="2">
    <source>
        <dbReference type="EMBL" id="SMG48014.1"/>
    </source>
</evidence>
<evidence type="ECO:0000313" key="3">
    <source>
        <dbReference type="Proteomes" id="UP000193804"/>
    </source>
</evidence>
<dbReference type="OrthoDB" id="9812295at2"/>